<dbReference type="EMBL" id="PDNU01000021">
    <property type="protein sequence ID" value="PHK94643.1"/>
    <property type="molecule type" value="Genomic_DNA"/>
</dbReference>
<dbReference type="InterPro" id="IPR008621">
    <property type="entry name" value="Cbb3-typ_cyt_oxidase_comp"/>
</dbReference>
<keyword evidence="1" id="KW-0812">Transmembrane</keyword>
<keyword evidence="3" id="KW-1185">Reference proteome</keyword>
<dbReference type="AlphaFoldDB" id="A0A2C7AAH3"/>
<evidence type="ECO:0000256" key="1">
    <source>
        <dbReference type="SAM" id="Phobius"/>
    </source>
</evidence>
<protein>
    <submittedName>
        <fullName evidence="2">CcoQ/FixQ family Cbb3-type cytochrome c oxidase assembly chaperone</fullName>
    </submittedName>
</protein>
<evidence type="ECO:0000313" key="2">
    <source>
        <dbReference type="EMBL" id="PHK94643.1"/>
    </source>
</evidence>
<dbReference type="OrthoDB" id="7173870at2"/>
<keyword evidence="1" id="KW-0472">Membrane</keyword>
<proteinExistence type="predicted"/>
<organism evidence="2 3">
    <name type="scientific">Teichococcus rhizosphaerae</name>
    <dbReference type="NCBI Taxonomy" id="1335062"/>
    <lineage>
        <taxon>Bacteria</taxon>
        <taxon>Pseudomonadati</taxon>
        <taxon>Pseudomonadota</taxon>
        <taxon>Alphaproteobacteria</taxon>
        <taxon>Acetobacterales</taxon>
        <taxon>Roseomonadaceae</taxon>
        <taxon>Roseomonas</taxon>
    </lineage>
</organism>
<gene>
    <name evidence="2" type="ORF">CR162_11970</name>
</gene>
<accession>A0A2C7AAH3</accession>
<dbReference type="RefSeq" id="WP_099095790.1">
    <property type="nucleotide sequence ID" value="NZ_PDNU01000021.1"/>
</dbReference>
<name>A0A2C7AAH3_9PROT</name>
<keyword evidence="1" id="KW-1133">Transmembrane helix</keyword>
<dbReference type="Pfam" id="PF05545">
    <property type="entry name" value="FixQ"/>
    <property type="match status" value="1"/>
</dbReference>
<comment type="caution">
    <text evidence="2">The sequence shown here is derived from an EMBL/GenBank/DDBJ whole genome shotgun (WGS) entry which is preliminary data.</text>
</comment>
<evidence type="ECO:0000313" key="3">
    <source>
        <dbReference type="Proteomes" id="UP000223527"/>
    </source>
</evidence>
<feature type="transmembrane region" description="Helical" evidence="1">
    <location>
        <begin position="12"/>
        <end position="28"/>
    </location>
</feature>
<dbReference type="Proteomes" id="UP000223527">
    <property type="component" value="Unassembled WGS sequence"/>
</dbReference>
<sequence length="58" mass="6863">MLAIYPMLKAAWVVWFFLMFGFIIAWVLRPGRRRSYEALADIPLRDELPRAPRANRSI</sequence>
<reference evidence="2 3" key="1">
    <citation type="submission" date="2017-10" db="EMBL/GenBank/DDBJ databases">
        <authorList>
            <person name="Banno H."/>
            <person name="Chua N.-H."/>
        </authorList>
    </citation>
    <scope>NUCLEOTIDE SEQUENCE [LARGE SCALE GENOMIC DNA]</scope>
    <source>
        <strain evidence="2 3">YW11</strain>
    </source>
</reference>